<reference evidence="2" key="1">
    <citation type="submission" date="2020-02" db="EMBL/GenBank/DDBJ databases">
        <authorList>
            <person name="Meier V. D."/>
        </authorList>
    </citation>
    <scope>NUCLEOTIDE SEQUENCE</scope>
    <source>
        <strain evidence="2">AVDCRST_MAG59</strain>
    </source>
</reference>
<sequence length="55" mass="6012">ARRRRQCPPQQHPQAMGLLQTFGTFGSLRPAGPDKGTRHLAKSAREPTTAKGGRM</sequence>
<gene>
    <name evidence="2" type="ORF">AVDCRST_MAG59-1947</name>
</gene>
<accession>A0A6J4UKQ6</accession>
<dbReference type="AlphaFoldDB" id="A0A6J4UKQ6"/>
<evidence type="ECO:0000256" key="1">
    <source>
        <dbReference type="SAM" id="MobiDB-lite"/>
    </source>
</evidence>
<feature type="non-terminal residue" evidence="2">
    <location>
        <position position="1"/>
    </location>
</feature>
<evidence type="ECO:0000313" key="2">
    <source>
        <dbReference type="EMBL" id="CAA9553285.1"/>
    </source>
</evidence>
<feature type="non-terminal residue" evidence="2">
    <location>
        <position position="55"/>
    </location>
</feature>
<name>A0A6J4UKQ6_9BACT</name>
<proteinExistence type="predicted"/>
<feature type="region of interest" description="Disordered" evidence="1">
    <location>
        <begin position="27"/>
        <end position="55"/>
    </location>
</feature>
<organism evidence="2">
    <name type="scientific">uncultured Thermomicrobiales bacterium</name>
    <dbReference type="NCBI Taxonomy" id="1645740"/>
    <lineage>
        <taxon>Bacteria</taxon>
        <taxon>Pseudomonadati</taxon>
        <taxon>Thermomicrobiota</taxon>
        <taxon>Thermomicrobia</taxon>
        <taxon>Thermomicrobiales</taxon>
        <taxon>environmental samples</taxon>
    </lineage>
</organism>
<dbReference type="EMBL" id="CADCWF010000121">
    <property type="protein sequence ID" value="CAA9553285.1"/>
    <property type="molecule type" value="Genomic_DNA"/>
</dbReference>
<protein>
    <submittedName>
        <fullName evidence="2">Uncharacterized protein</fullName>
    </submittedName>
</protein>